<dbReference type="GO" id="GO:0030170">
    <property type="term" value="F:pyridoxal phosphate binding"/>
    <property type="evidence" value="ECO:0007669"/>
    <property type="project" value="InterPro"/>
</dbReference>
<organism evidence="14 15">
    <name type="scientific">Aureispira anguillae</name>
    <dbReference type="NCBI Taxonomy" id="2864201"/>
    <lineage>
        <taxon>Bacteria</taxon>
        <taxon>Pseudomonadati</taxon>
        <taxon>Bacteroidota</taxon>
        <taxon>Saprospiria</taxon>
        <taxon>Saprospirales</taxon>
        <taxon>Saprospiraceae</taxon>
        <taxon>Aureispira</taxon>
    </lineage>
</organism>
<dbReference type="InterPro" id="IPR015421">
    <property type="entry name" value="PyrdxlP-dep_Trfase_major"/>
</dbReference>
<dbReference type="Gene3D" id="3.40.640.10">
    <property type="entry name" value="Type I PLP-dependent aspartate aminotransferase-like (Major domain)"/>
    <property type="match status" value="1"/>
</dbReference>
<evidence type="ECO:0000256" key="5">
    <source>
        <dbReference type="ARBA" id="ARBA00011738"/>
    </source>
</evidence>
<dbReference type="InterPro" id="IPR015422">
    <property type="entry name" value="PyrdxlP-dep_Trfase_small"/>
</dbReference>
<comment type="similarity">
    <text evidence="4 12">Belongs to the class-II pyridoxal-phosphate-dependent aminotransferase family. Histidinol-phosphate aminotransferase subfamily.</text>
</comment>
<accession>A0A915YF21</accession>
<reference evidence="14" key="1">
    <citation type="submission" date="2022-09" db="EMBL/GenBank/DDBJ databases">
        <title>Aureispira anguillicida sp. nov., isolated from Leptocephalus of Japanese eel Anguilla japonica.</title>
        <authorList>
            <person name="Yuasa K."/>
            <person name="Mekata T."/>
            <person name="Ikunari K."/>
        </authorList>
    </citation>
    <scope>NUCLEOTIDE SEQUENCE</scope>
    <source>
        <strain evidence="14">EL160426</strain>
    </source>
</reference>
<sequence length="352" mass="39286">MNRTKTIEALVNPHIISLQAYSSARSEFKGSARIFLDANENALSSPYNRYPDPLQGNLKKAIATYLKLDAAQIFLGNGSDEAIDLLLRIFCISGQDAIITLPPTYGMYEVSATINRVKNITIPLQENFQPDVEAILAAQNEQTKILFICSPNNPTGNDISLVKIEQLIKEFDGIVVVDEAYIHFSAQESCLKWLDTYPNLVILQTFSKAWGMAGIRLGMAIASPTIVALFNKVKPPYNINQLTQSFALERLQNANDLYQTIRTILSERTVLKNALIQLPFVVHVYPSAANFLLVKVKQADALYRYLVEKGIVVRNRNAVVLCDNCLRITIGSAAENKQLLFNLSNYKKNKNA</sequence>
<dbReference type="PANTHER" id="PTHR42885">
    <property type="entry name" value="HISTIDINOL-PHOSPHATE AMINOTRANSFERASE-RELATED"/>
    <property type="match status" value="1"/>
</dbReference>
<proteinExistence type="inferred from homology"/>
<evidence type="ECO:0000256" key="2">
    <source>
        <dbReference type="ARBA" id="ARBA00005011"/>
    </source>
</evidence>
<keyword evidence="15" id="KW-1185">Reference proteome</keyword>
<feature type="modified residue" description="N6-(pyridoxal phosphate)lysine" evidence="12">
    <location>
        <position position="208"/>
    </location>
</feature>
<evidence type="ECO:0000256" key="10">
    <source>
        <dbReference type="ARBA" id="ARBA00023102"/>
    </source>
</evidence>
<dbReference type="PANTHER" id="PTHR42885:SF2">
    <property type="entry name" value="HISTIDINOL-PHOSPHATE AMINOTRANSFERASE"/>
    <property type="match status" value="1"/>
</dbReference>
<dbReference type="EMBL" id="AP026867">
    <property type="protein sequence ID" value="BDS11839.1"/>
    <property type="molecule type" value="Genomic_DNA"/>
</dbReference>
<dbReference type="KEGG" id="aup:AsAng_0025530"/>
<dbReference type="GO" id="GO:0004400">
    <property type="term" value="F:histidinol-phosphate transaminase activity"/>
    <property type="evidence" value="ECO:0007669"/>
    <property type="project" value="UniProtKB-UniRule"/>
</dbReference>
<feature type="domain" description="Aminotransferase class I/classII large" evidence="13">
    <location>
        <begin position="38"/>
        <end position="340"/>
    </location>
</feature>
<dbReference type="GO" id="GO:0000105">
    <property type="term" value="P:L-histidine biosynthetic process"/>
    <property type="evidence" value="ECO:0007669"/>
    <property type="project" value="UniProtKB-UniRule"/>
</dbReference>
<keyword evidence="6 12" id="KW-0032">Aminotransferase</keyword>
<dbReference type="PROSITE" id="PS00599">
    <property type="entry name" value="AA_TRANSFER_CLASS_2"/>
    <property type="match status" value="1"/>
</dbReference>
<evidence type="ECO:0000256" key="1">
    <source>
        <dbReference type="ARBA" id="ARBA00001933"/>
    </source>
</evidence>
<keyword evidence="8 12" id="KW-0808">Transferase</keyword>
<dbReference type="Proteomes" id="UP001060919">
    <property type="component" value="Chromosome"/>
</dbReference>
<comment type="pathway">
    <text evidence="2 12">Amino-acid biosynthesis; L-histidine biosynthesis; L-histidine from 5-phospho-alpha-D-ribose 1-diphosphate: step 7/9.</text>
</comment>
<dbReference type="Pfam" id="PF00155">
    <property type="entry name" value="Aminotran_1_2"/>
    <property type="match status" value="1"/>
</dbReference>
<dbReference type="InterPro" id="IPR005861">
    <property type="entry name" value="HisP_aminotrans"/>
</dbReference>
<evidence type="ECO:0000313" key="14">
    <source>
        <dbReference type="EMBL" id="BDS11839.1"/>
    </source>
</evidence>
<dbReference type="InterPro" id="IPR015424">
    <property type="entry name" value="PyrdxlP-dep_Trfase"/>
</dbReference>
<gene>
    <name evidence="12" type="primary">hisC</name>
    <name evidence="14" type="ORF">AsAng_0025530</name>
</gene>
<dbReference type="EC" id="2.6.1.9" evidence="12"/>
<keyword evidence="7 12" id="KW-0028">Amino-acid biosynthesis</keyword>
<dbReference type="InterPro" id="IPR004839">
    <property type="entry name" value="Aminotransferase_I/II_large"/>
</dbReference>
<comment type="subunit">
    <text evidence="5 12">Homodimer.</text>
</comment>
<dbReference type="CDD" id="cd00609">
    <property type="entry name" value="AAT_like"/>
    <property type="match status" value="1"/>
</dbReference>
<keyword evidence="9 12" id="KW-0663">Pyridoxal phosphate</keyword>
<name>A0A915YF21_9BACT</name>
<dbReference type="HAMAP" id="MF_01023">
    <property type="entry name" value="HisC_aminotrans_2"/>
    <property type="match status" value="1"/>
</dbReference>
<evidence type="ECO:0000256" key="11">
    <source>
        <dbReference type="ARBA" id="ARBA00047481"/>
    </source>
</evidence>
<evidence type="ECO:0000256" key="8">
    <source>
        <dbReference type="ARBA" id="ARBA00022679"/>
    </source>
</evidence>
<evidence type="ECO:0000256" key="7">
    <source>
        <dbReference type="ARBA" id="ARBA00022605"/>
    </source>
</evidence>
<comment type="pathway">
    <text evidence="3">Lipid metabolism.</text>
</comment>
<dbReference type="NCBIfam" id="TIGR01141">
    <property type="entry name" value="hisC"/>
    <property type="match status" value="1"/>
</dbReference>
<comment type="cofactor">
    <cofactor evidence="1 12">
        <name>pyridoxal 5'-phosphate</name>
        <dbReference type="ChEBI" id="CHEBI:597326"/>
    </cofactor>
</comment>
<evidence type="ECO:0000256" key="6">
    <source>
        <dbReference type="ARBA" id="ARBA00022576"/>
    </source>
</evidence>
<dbReference type="SUPFAM" id="SSF53383">
    <property type="entry name" value="PLP-dependent transferases"/>
    <property type="match status" value="1"/>
</dbReference>
<protein>
    <recommendedName>
        <fullName evidence="12">Histidinol-phosphate aminotransferase</fullName>
        <ecNumber evidence="12">2.6.1.9</ecNumber>
    </recommendedName>
    <alternativeName>
        <fullName evidence="12">Imidazole acetol-phosphate transaminase</fullName>
    </alternativeName>
</protein>
<dbReference type="InterPro" id="IPR001917">
    <property type="entry name" value="Aminotrans_II_pyridoxalP_BS"/>
</dbReference>
<dbReference type="RefSeq" id="WP_264792979.1">
    <property type="nucleotide sequence ID" value="NZ_AP026867.1"/>
</dbReference>
<comment type="catalytic activity">
    <reaction evidence="11 12">
        <text>L-histidinol phosphate + 2-oxoglutarate = 3-(imidazol-4-yl)-2-oxopropyl phosphate + L-glutamate</text>
        <dbReference type="Rhea" id="RHEA:23744"/>
        <dbReference type="ChEBI" id="CHEBI:16810"/>
        <dbReference type="ChEBI" id="CHEBI:29985"/>
        <dbReference type="ChEBI" id="CHEBI:57766"/>
        <dbReference type="ChEBI" id="CHEBI:57980"/>
        <dbReference type="EC" id="2.6.1.9"/>
    </reaction>
</comment>
<evidence type="ECO:0000313" key="15">
    <source>
        <dbReference type="Proteomes" id="UP001060919"/>
    </source>
</evidence>
<keyword evidence="10 12" id="KW-0368">Histidine biosynthesis</keyword>
<evidence type="ECO:0000256" key="4">
    <source>
        <dbReference type="ARBA" id="ARBA00007970"/>
    </source>
</evidence>
<evidence type="ECO:0000259" key="13">
    <source>
        <dbReference type="Pfam" id="PF00155"/>
    </source>
</evidence>
<dbReference type="Gene3D" id="3.90.1150.10">
    <property type="entry name" value="Aspartate Aminotransferase, domain 1"/>
    <property type="match status" value="1"/>
</dbReference>
<dbReference type="AlphaFoldDB" id="A0A915YF21"/>
<evidence type="ECO:0000256" key="12">
    <source>
        <dbReference type="HAMAP-Rule" id="MF_01023"/>
    </source>
</evidence>
<evidence type="ECO:0000256" key="3">
    <source>
        <dbReference type="ARBA" id="ARBA00005189"/>
    </source>
</evidence>
<evidence type="ECO:0000256" key="9">
    <source>
        <dbReference type="ARBA" id="ARBA00022898"/>
    </source>
</evidence>